<dbReference type="InterPro" id="IPR013783">
    <property type="entry name" value="Ig-like_fold"/>
</dbReference>
<dbReference type="AlphaFoldDB" id="A0AAE3IR90"/>
<comment type="similarity">
    <text evidence="1">Belongs to the glycosyl hydrolase 13 family.</text>
</comment>
<evidence type="ECO:0000256" key="1">
    <source>
        <dbReference type="ARBA" id="ARBA00008061"/>
    </source>
</evidence>
<organism evidence="4 5">
    <name type="scientific">Perspicuibacillus lycopersici</name>
    <dbReference type="NCBI Taxonomy" id="1325689"/>
    <lineage>
        <taxon>Bacteria</taxon>
        <taxon>Bacillati</taxon>
        <taxon>Bacillota</taxon>
        <taxon>Bacilli</taxon>
        <taxon>Bacillales</taxon>
        <taxon>Bacillaceae</taxon>
        <taxon>Perspicuibacillus</taxon>
    </lineage>
</organism>
<sequence length="391" mass="45102">MTKNVAWIDNIYALTVCFADDVSIRHNDALPYIYWKSANKRFLARIDKFLNDRTVQVIYEEELPLGEQLFLQWDDLTIPVYPRNIVRTKWFEEHYTAPDEELGALCSIDATTFTIWAPLATTVNIILNNAQYSMKKKTKGIWTLFVNGNWHGASYQYELMINGQVVRVNDPYAKAMTANSLFGVVVNLSKTYQMRVNKPVIKHLQDSIIYELHIRDATKHENSGVTNKGTFLGLTEKDTLTTNGYTTALSYIKELGVTHVELLPINDFARVDELQPDCQYNWGYDPLYFQVPEGSYSTFPNAPIVRINECKQMIDSLHQEHISVIIDVVFNHVYIQKSIDETDFEKIVPGYYFRYHSDGQLSNGTGVGNDIASERIMVQKFILDTIDYWLR</sequence>
<dbReference type="Pfam" id="PF00128">
    <property type="entry name" value="Alpha-amylase"/>
    <property type="match status" value="1"/>
</dbReference>
<protein>
    <submittedName>
        <fullName evidence="4">Alpha-amylase family glycosyl hydrolase</fullName>
    </submittedName>
</protein>
<dbReference type="Pfam" id="PF02922">
    <property type="entry name" value="CBM_48"/>
    <property type="match status" value="1"/>
</dbReference>
<dbReference type="RefSeq" id="WP_263071153.1">
    <property type="nucleotide sequence ID" value="NZ_JAOUSF010000001.1"/>
</dbReference>
<dbReference type="InterPro" id="IPR004193">
    <property type="entry name" value="Glyco_hydro_13_N"/>
</dbReference>
<evidence type="ECO:0000313" key="5">
    <source>
        <dbReference type="Proteomes" id="UP001209318"/>
    </source>
</evidence>
<accession>A0AAE3IR90</accession>
<feature type="domain" description="Glycoside hydrolase family 13 N-terminal" evidence="3">
    <location>
        <begin position="102"/>
        <end position="173"/>
    </location>
</feature>
<gene>
    <name evidence="4" type="ORF">OEV98_00415</name>
</gene>
<dbReference type="GO" id="GO:0004553">
    <property type="term" value="F:hydrolase activity, hydrolyzing O-glycosyl compounds"/>
    <property type="evidence" value="ECO:0007669"/>
    <property type="project" value="InterPro"/>
</dbReference>
<proteinExistence type="inferred from homology"/>
<dbReference type="SUPFAM" id="SSF51445">
    <property type="entry name" value="(Trans)glycosidases"/>
    <property type="match status" value="1"/>
</dbReference>
<dbReference type="GO" id="GO:0005975">
    <property type="term" value="P:carbohydrate metabolic process"/>
    <property type="evidence" value="ECO:0007669"/>
    <property type="project" value="InterPro"/>
</dbReference>
<dbReference type="EMBL" id="JAOUSF010000001">
    <property type="protein sequence ID" value="MCU9612019.1"/>
    <property type="molecule type" value="Genomic_DNA"/>
</dbReference>
<dbReference type="Proteomes" id="UP001209318">
    <property type="component" value="Unassembled WGS sequence"/>
</dbReference>
<evidence type="ECO:0000259" key="2">
    <source>
        <dbReference type="Pfam" id="PF00128"/>
    </source>
</evidence>
<dbReference type="InterPro" id="IPR006047">
    <property type="entry name" value="GH13_cat_dom"/>
</dbReference>
<dbReference type="Gene3D" id="3.20.20.80">
    <property type="entry name" value="Glycosidases"/>
    <property type="match status" value="1"/>
</dbReference>
<name>A0AAE3IR90_9BACI</name>
<dbReference type="CDD" id="cd02860">
    <property type="entry name" value="E_set_Pullulanase"/>
    <property type="match status" value="1"/>
</dbReference>
<comment type="caution">
    <text evidence="4">The sequence shown here is derived from an EMBL/GenBank/DDBJ whole genome shotgun (WGS) entry which is preliminary data.</text>
</comment>
<dbReference type="InterPro" id="IPR014756">
    <property type="entry name" value="Ig_E-set"/>
</dbReference>
<dbReference type="PANTHER" id="PTHR43002">
    <property type="entry name" value="GLYCOGEN DEBRANCHING ENZYME"/>
    <property type="match status" value="1"/>
</dbReference>
<dbReference type="SUPFAM" id="SSF81296">
    <property type="entry name" value="E set domains"/>
    <property type="match status" value="1"/>
</dbReference>
<evidence type="ECO:0000313" key="4">
    <source>
        <dbReference type="EMBL" id="MCU9612019.1"/>
    </source>
</evidence>
<feature type="domain" description="Glycosyl hydrolase family 13 catalytic" evidence="2">
    <location>
        <begin position="242"/>
        <end position="334"/>
    </location>
</feature>
<evidence type="ECO:0000259" key="3">
    <source>
        <dbReference type="Pfam" id="PF02922"/>
    </source>
</evidence>
<reference evidence="4" key="1">
    <citation type="submission" date="2022-10" db="EMBL/GenBank/DDBJ databases">
        <title>Description of Fervidibacillus gen. nov. in the family Fervidibacillaceae fam. nov. with two species, Fervidibacillus albus sp. nov., and Fervidibacillus halotolerans sp. nov., isolated from tidal flat sediments.</title>
        <authorList>
            <person name="Kwon K.K."/>
            <person name="Yang S.-H."/>
        </authorList>
    </citation>
    <scope>NUCLEOTIDE SEQUENCE</scope>
    <source>
        <strain evidence="4">JCM 19140</strain>
    </source>
</reference>
<keyword evidence="5" id="KW-1185">Reference proteome</keyword>
<keyword evidence="4" id="KW-0378">Hydrolase</keyword>
<dbReference type="Gene3D" id="2.60.40.10">
    <property type="entry name" value="Immunoglobulins"/>
    <property type="match status" value="1"/>
</dbReference>
<dbReference type="InterPro" id="IPR017853">
    <property type="entry name" value="GH"/>
</dbReference>